<dbReference type="SUPFAM" id="SSF52540">
    <property type="entry name" value="P-loop containing nucleoside triphosphate hydrolases"/>
    <property type="match status" value="2"/>
</dbReference>
<keyword evidence="2" id="KW-1185">Reference proteome</keyword>
<reference evidence="1" key="2">
    <citation type="journal article" date="2023" name="Science">
        <title>Genomic signatures of disease resistance in endangered staghorn corals.</title>
        <authorList>
            <person name="Vollmer S.V."/>
            <person name="Selwyn J.D."/>
            <person name="Despard B.A."/>
            <person name="Roesel C.L."/>
        </authorList>
    </citation>
    <scope>NUCLEOTIDE SEQUENCE</scope>
    <source>
        <strain evidence="1">K2</strain>
    </source>
</reference>
<evidence type="ECO:0000313" key="1">
    <source>
        <dbReference type="EMBL" id="KAK2561251.1"/>
    </source>
</evidence>
<dbReference type="InterPro" id="IPR027417">
    <property type="entry name" value="P-loop_NTPase"/>
</dbReference>
<gene>
    <name evidence="1" type="ORF">P5673_015725</name>
</gene>
<reference evidence="1" key="1">
    <citation type="journal article" date="2023" name="G3 (Bethesda)">
        <title>Whole genome assembly and annotation of the endangered Caribbean coral Acropora cervicornis.</title>
        <authorList>
            <person name="Selwyn J.D."/>
            <person name="Vollmer S.V."/>
        </authorList>
    </citation>
    <scope>NUCLEOTIDE SEQUENCE</scope>
    <source>
        <strain evidence="1">K2</strain>
    </source>
</reference>
<dbReference type="Proteomes" id="UP001249851">
    <property type="component" value="Unassembled WGS sequence"/>
</dbReference>
<evidence type="ECO:0000313" key="2">
    <source>
        <dbReference type="Proteomes" id="UP001249851"/>
    </source>
</evidence>
<proteinExistence type="predicted"/>
<organism evidence="1 2">
    <name type="scientific">Acropora cervicornis</name>
    <name type="common">Staghorn coral</name>
    <dbReference type="NCBI Taxonomy" id="6130"/>
    <lineage>
        <taxon>Eukaryota</taxon>
        <taxon>Metazoa</taxon>
        <taxon>Cnidaria</taxon>
        <taxon>Anthozoa</taxon>
        <taxon>Hexacorallia</taxon>
        <taxon>Scleractinia</taxon>
        <taxon>Astrocoeniina</taxon>
        <taxon>Acroporidae</taxon>
        <taxon>Acropora</taxon>
    </lineage>
</organism>
<accession>A0AAD9QH56</accession>
<dbReference type="EMBL" id="JARQWQ010000033">
    <property type="protein sequence ID" value="KAK2561251.1"/>
    <property type="molecule type" value="Genomic_DNA"/>
</dbReference>
<comment type="caution">
    <text evidence="1">The sequence shown here is derived from an EMBL/GenBank/DDBJ whole genome shotgun (WGS) entry which is preliminary data.</text>
</comment>
<name>A0AAD9QH56_ACRCE</name>
<sequence>MKTLAKGVGSEGAKTLDELASPKRFLYWQFPDWKSNNKTVMVPPVFTPSQLGITVSRDGRYLHEDNDNIRGILGEKLVYERLQQIGKANEMGMFVIHDFSLQDIPKWNRKWQKTEQRKQNQVPSISNSTGQADFLIFYHKKGVILLEVKNLKKEDKDGSINKNEKLVPQPCGDKMGEQLSYQSGAECKSNCDKAGTQSTKQLRRSAKETTALSNVDQKITDAMKQLERDRLIIEAFAKIDSDRDEVGVSHPVPVISVIALTSTKKGTTHMHPEDALFVYKDDLISPDVFLKWWNENIEEALSMEITTKAAEAYELALSRTLAVRHLGPVSEPEYTDYTSHSLETFQHLENARKRFQILQGKEYPHLFQWCQEMFQVVEYPSELPTRKVLKANLCAALQSLGIRNEGKYLFRELNDKLHCVRSRFFCGDKPATQDIGIFHYFSQEYVIHMSSIISYLNRVAQTSQAQNTLKTNRTLVDLKLDNTDKTSSLNQLSRLLIQSKSQFLMGSSCTTLDVELCNQLTKGDIIVLSLPNKLSLPPIFTAEQLAVFEGPKKQLIIGGPGSGKTELMRCKALMLSREIEENEKILYLIQLPATDRTVLPSTMEQYFRVNKARNVFVKTMALQGEHPEVFDDQHSKIKLEDYHHVFIDELWIGSEVRYQMCKDSERIDKKDELKFVKDAIERIVGYVWMSSVFDYRPECFDEVKNPEEIDHILKKERLEGKECPVYKERGTLLLLDTLRRNGGVVWRIKHLLRSTNNIVRLLQDYSACYSDRKFPYGTDQMLNHNVDGQEIEWIDVKSEAKLNPALQNSLEKREELTRLIYKKCGDIIRQATHSTAELRPNSSSKATNSGVKFHLQAGDILVVNFVARYKTDNNLSNELAHEVHDLRKGSVHVNFSEVGKDKVSLLNSMSREDSSLIDGAEWPMVIILLTSELLFTTAKKVPFEMLRNYDAYIAMFRAQAKLVVISDSWTNQQDFLKAVKAKVK</sequence>
<dbReference type="AlphaFoldDB" id="A0AAD9QH56"/>
<protein>
    <submittedName>
        <fullName evidence="1">Uncharacterized protein</fullName>
    </submittedName>
</protein>